<evidence type="ECO:0000256" key="1">
    <source>
        <dbReference type="PIRSR" id="PIRSR600888-3"/>
    </source>
</evidence>
<protein>
    <recommendedName>
        <fullName evidence="2">Capsular polysaccharide assembling protein CapF C-terminal domain-containing protein</fullName>
    </recommendedName>
</protein>
<dbReference type="Pfam" id="PF14667">
    <property type="entry name" value="Polysacc_synt_C"/>
    <property type="match status" value="1"/>
</dbReference>
<evidence type="ECO:0000313" key="4">
    <source>
        <dbReference type="Proteomes" id="UP000178272"/>
    </source>
</evidence>
<feature type="site" description="Participates in a stacking interaction with the thymidine ring of dTDP-4-oxo-6-deoxyglucose" evidence="1">
    <location>
        <position position="120"/>
    </location>
</feature>
<gene>
    <name evidence="3" type="ORF">A3F61_00760</name>
</gene>
<organism evidence="3 4">
    <name type="scientific">Candidatus Blackburnbacteria bacterium RIFCSPHIGHO2_12_FULL_41_13b</name>
    <dbReference type="NCBI Taxonomy" id="1797517"/>
    <lineage>
        <taxon>Bacteria</taxon>
        <taxon>Candidatus Blackburniibacteriota</taxon>
    </lineage>
</organism>
<dbReference type="GO" id="GO:0005829">
    <property type="term" value="C:cytosol"/>
    <property type="evidence" value="ECO:0007669"/>
    <property type="project" value="TreeGrafter"/>
</dbReference>
<name>A0A1G1VC84_9BACT</name>
<comment type="caution">
    <text evidence="3">The sequence shown here is derived from an EMBL/GenBank/DDBJ whole genome shotgun (WGS) entry which is preliminary data.</text>
</comment>
<sequence>MINGVTIKNLEVKKDERGWFAEILRSNEIDNPKFGQMYVTTATPGQTKGKHYHTRKTEWFCVIKGNGLLTLIDNESGEKQEIELGENNMVTVKIPPRVWHAIKNNQKDEMYLIAHISEAYNPEDPDTISKLVSNEIKEER</sequence>
<dbReference type="SUPFAM" id="SSF51182">
    <property type="entry name" value="RmlC-like cupins"/>
    <property type="match status" value="1"/>
</dbReference>
<reference evidence="3 4" key="1">
    <citation type="journal article" date="2016" name="Nat. Commun.">
        <title>Thousands of microbial genomes shed light on interconnected biogeochemical processes in an aquifer system.</title>
        <authorList>
            <person name="Anantharaman K."/>
            <person name="Brown C.T."/>
            <person name="Hug L.A."/>
            <person name="Sharon I."/>
            <person name="Castelle C.J."/>
            <person name="Probst A.J."/>
            <person name="Thomas B.C."/>
            <person name="Singh A."/>
            <person name="Wilkins M.J."/>
            <person name="Karaoz U."/>
            <person name="Brodie E.L."/>
            <person name="Williams K.H."/>
            <person name="Hubbard S.S."/>
            <person name="Banfield J.F."/>
        </authorList>
    </citation>
    <scope>NUCLEOTIDE SEQUENCE [LARGE SCALE GENOMIC DNA]</scope>
</reference>
<dbReference type="EMBL" id="MHCA01000004">
    <property type="protein sequence ID" value="OGY12936.1"/>
    <property type="molecule type" value="Genomic_DNA"/>
</dbReference>
<dbReference type="GO" id="GO:0008830">
    <property type="term" value="F:dTDP-4-dehydrorhamnose 3,5-epimerase activity"/>
    <property type="evidence" value="ECO:0007669"/>
    <property type="project" value="InterPro"/>
</dbReference>
<dbReference type="Gene3D" id="2.60.120.10">
    <property type="entry name" value="Jelly Rolls"/>
    <property type="match status" value="1"/>
</dbReference>
<accession>A0A1G1VC84</accession>
<dbReference type="InterPro" id="IPR029303">
    <property type="entry name" value="CapF_C"/>
</dbReference>
<proteinExistence type="predicted"/>
<evidence type="ECO:0000259" key="2">
    <source>
        <dbReference type="Pfam" id="PF14667"/>
    </source>
</evidence>
<dbReference type="AlphaFoldDB" id="A0A1G1VC84"/>
<evidence type="ECO:0000313" key="3">
    <source>
        <dbReference type="EMBL" id="OGY12936.1"/>
    </source>
</evidence>
<dbReference type="PANTHER" id="PTHR21047">
    <property type="entry name" value="DTDP-6-DEOXY-D-GLUCOSE-3,5 EPIMERASE"/>
    <property type="match status" value="1"/>
</dbReference>
<dbReference type="Proteomes" id="UP000178272">
    <property type="component" value="Unassembled WGS sequence"/>
</dbReference>
<dbReference type="GO" id="GO:0000271">
    <property type="term" value="P:polysaccharide biosynthetic process"/>
    <property type="evidence" value="ECO:0007669"/>
    <property type="project" value="TreeGrafter"/>
</dbReference>
<dbReference type="InterPro" id="IPR014710">
    <property type="entry name" value="RmlC-like_jellyroll"/>
</dbReference>
<dbReference type="STRING" id="1797517.A3F61_00760"/>
<dbReference type="InterPro" id="IPR000888">
    <property type="entry name" value="RmlC-like"/>
</dbReference>
<dbReference type="InterPro" id="IPR011051">
    <property type="entry name" value="RmlC_Cupin_sf"/>
</dbReference>
<dbReference type="PANTHER" id="PTHR21047:SF2">
    <property type="entry name" value="THYMIDINE DIPHOSPHO-4-KETO-RHAMNOSE 3,5-EPIMERASE"/>
    <property type="match status" value="1"/>
</dbReference>
<feature type="domain" description="Capsular polysaccharide assembling protein CapF C-terminal" evidence="2">
    <location>
        <begin position="14"/>
        <end position="128"/>
    </location>
</feature>